<dbReference type="AlphaFoldDB" id="A0AAD3TA45"/>
<organism evidence="2 3">
    <name type="scientific">Nepenthes gracilis</name>
    <name type="common">Slender pitcher plant</name>
    <dbReference type="NCBI Taxonomy" id="150966"/>
    <lineage>
        <taxon>Eukaryota</taxon>
        <taxon>Viridiplantae</taxon>
        <taxon>Streptophyta</taxon>
        <taxon>Embryophyta</taxon>
        <taxon>Tracheophyta</taxon>
        <taxon>Spermatophyta</taxon>
        <taxon>Magnoliopsida</taxon>
        <taxon>eudicotyledons</taxon>
        <taxon>Gunneridae</taxon>
        <taxon>Pentapetalae</taxon>
        <taxon>Caryophyllales</taxon>
        <taxon>Nepenthaceae</taxon>
        <taxon>Nepenthes</taxon>
    </lineage>
</organism>
<dbReference type="Proteomes" id="UP001279734">
    <property type="component" value="Unassembled WGS sequence"/>
</dbReference>
<feature type="region of interest" description="Disordered" evidence="1">
    <location>
        <begin position="62"/>
        <end position="89"/>
    </location>
</feature>
<feature type="compositionally biased region" description="Polar residues" evidence="1">
    <location>
        <begin position="69"/>
        <end position="89"/>
    </location>
</feature>
<comment type="caution">
    <text evidence="2">The sequence shown here is derived from an EMBL/GenBank/DDBJ whole genome shotgun (WGS) entry which is preliminary data.</text>
</comment>
<accession>A0AAD3TA45</accession>
<protein>
    <submittedName>
        <fullName evidence="2">Uncharacterized protein</fullName>
    </submittedName>
</protein>
<feature type="compositionally biased region" description="Polar residues" evidence="1">
    <location>
        <begin position="1"/>
        <end position="11"/>
    </location>
</feature>
<evidence type="ECO:0000313" key="2">
    <source>
        <dbReference type="EMBL" id="GMH24801.1"/>
    </source>
</evidence>
<proteinExistence type="predicted"/>
<feature type="compositionally biased region" description="Polar residues" evidence="1">
    <location>
        <begin position="164"/>
        <end position="173"/>
    </location>
</feature>
<evidence type="ECO:0000313" key="3">
    <source>
        <dbReference type="Proteomes" id="UP001279734"/>
    </source>
</evidence>
<gene>
    <name evidence="2" type="ORF">Nepgr_026644</name>
</gene>
<sequence>MKDSPKTNTSKIQHRRLTSLSENSASPIQLVLTLPRAEGKERHPIHLYIYQGILMHHINKEENDRHHPSSASPTKQKGSNPQPTPSGQATIVASANKNKQIGTLLLLVKTNWQPYCISTTKDSMPHMLLNQGEVHGQGKPLPVQQPPKKWLDRAVLHLQQERANQIAYQEAEQSNSNNNPSPELAKQNEHSG</sequence>
<reference evidence="2" key="1">
    <citation type="submission" date="2023-05" db="EMBL/GenBank/DDBJ databases">
        <title>Nepenthes gracilis genome sequencing.</title>
        <authorList>
            <person name="Fukushima K."/>
        </authorList>
    </citation>
    <scope>NUCLEOTIDE SEQUENCE</scope>
    <source>
        <strain evidence="2">SING2019-196</strain>
    </source>
</reference>
<feature type="region of interest" description="Disordered" evidence="1">
    <location>
        <begin position="164"/>
        <end position="192"/>
    </location>
</feature>
<evidence type="ECO:0000256" key="1">
    <source>
        <dbReference type="SAM" id="MobiDB-lite"/>
    </source>
</evidence>
<dbReference type="EMBL" id="BSYO01000028">
    <property type="protein sequence ID" value="GMH24801.1"/>
    <property type="molecule type" value="Genomic_DNA"/>
</dbReference>
<name>A0AAD3TA45_NEPGR</name>
<feature type="region of interest" description="Disordered" evidence="1">
    <location>
        <begin position="1"/>
        <end position="21"/>
    </location>
</feature>
<keyword evidence="3" id="KW-1185">Reference proteome</keyword>